<accession>A0A0A8UWK8</accession>
<dbReference type="PANTHER" id="PTHR11586:SF37">
    <property type="entry name" value="TRNA-BINDING DOMAIN-CONTAINING PROTEIN"/>
    <property type="match status" value="1"/>
</dbReference>
<dbReference type="NCBIfam" id="TIGR02222">
    <property type="entry name" value="chap_CsaA"/>
    <property type="match status" value="1"/>
</dbReference>
<name>A0A0A8UWK8_LEGHA</name>
<dbReference type="PANTHER" id="PTHR11586">
    <property type="entry name" value="TRNA-AMINOACYLATION COFACTOR ARC1 FAMILY MEMBER"/>
    <property type="match status" value="1"/>
</dbReference>
<keyword evidence="6" id="KW-1185">Reference proteome</keyword>
<dbReference type="AlphaFoldDB" id="A0A0A8UWK8"/>
<dbReference type="NCBIfam" id="NF007494">
    <property type="entry name" value="PRK10089.1-3"/>
    <property type="match status" value="1"/>
</dbReference>
<dbReference type="InterPro" id="IPR051270">
    <property type="entry name" value="Tyrosine-tRNA_ligase_regulator"/>
</dbReference>
<dbReference type="STRING" id="449.LHA_2085"/>
<organism evidence="5 6">
    <name type="scientific">Legionella hackeliae</name>
    <dbReference type="NCBI Taxonomy" id="449"/>
    <lineage>
        <taxon>Bacteria</taxon>
        <taxon>Pseudomonadati</taxon>
        <taxon>Pseudomonadota</taxon>
        <taxon>Gammaproteobacteria</taxon>
        <taxon>Legionellales</taxon>
        <taxon>Legionellaceae</taxon>
        <taxon>Legionella</taxon>
    </lineage>
</organism>
<keyword evidence="2 3" id="KW-0694">RNA-binding</keyword>
<evidence type="ECO:0000256" key="3">
    <source>
        <dbReference type="PROSITE-ProRule" id="PRU00209"/>
    </source>
</evidence>
<feature type="domain" description="TRNA-binding" evidence="4">
    <location>
        <begin position="15"/>
        <end position="119"/>
    </location>
</feature>
<protein>
    <submittedName>
        <fullName evidence="5">Protein CsaA</fullName>
    </submittedName>
</protein>
<evidence type="ECO:0000259" key="4">
    <source>
        <dbReference type="PROSITE" id="PS50886"/>
    </source>
</evidence>
<evidence type="ECO:0000313" key="6">
    <source>
        <dbReference type="Proteomes" id="UP000032803"/>
    </source>
</evidence>
<dbReference type="Pfam" id="PF01588">
    <property type="entry name" value="tRNA_bind"/>
    <property type="match status" value="1"/>
</dbReference>
<dbReference type="Proteomes" id="UP000032803">
    <property type="component" value="Chromosome I"/>
</dbReference>
<keyword evidence="1 3" id="KW-0820">tRNA-binding</keyword>
<sequence>MTKDFGKNMTISYEDFERVDLRSGTIVKVEEFPRAKKPAFKVWVDFGEEIGILQTSAQITVNYTLDSLIGRSVVGCVNLGEKNIAGFTSQFLLVGFTDANGAISLLTTDPAVPNGQKLH</sequence>
<dbReference type="InterPro" id="IPR008231">
    <property type="entry name" value="CsaA"/>
</dbReference>
<dbReference type="InterPro" id="IPR012340">
    <property type="entry name" value="NA-bd_OB-fold"/>
</dbReference>
<dbReference type="FunFam" id="2.40.50.140:FF:000165">
    <property type="entry name" value="Chaperone CsaA"/>
    <property type="match status" value="1"/>
</dbReference>
<dbReference type="PROSITE" id="PS50886">
    <property type="entry name" value="TRBD"/>
    <property type="match status" value="1"/>
</dbReference>
<dbReference type="NCBIfam" id="NF007495">
    <property type="entry name" value="PRK10089.1-4"/>
    <property type="match status" value="1"/>
</dbReference>
<dbReference type="CDD" id="cd02798">
    <property type="entry name" value="tRNA_bind_CsaA"/>
    <property type="match status" value="1"/>
</dbReference>
<evidence type="ECO:0000313" key="5">
    <source>
        <dbReference type="EMBL" id="CEK11109.1"/>
    </source>
</evidence>
<dbReference type="HOGENOM" id="CLU_065946_2_1_6"/>
<proteinExistence type="predicted"/>
<evidence type="ECO:0000256" key="1">
    <source>
        <dbReference type="ARBA" id="ARBA00022555"/>
    </source>
</evidence>
<dbReference type="Gene3D" id="2.40.50.140">
    <property type="entry name" value="Nucleic acid-binding proteins"/>
    <property type="match status" value="1"/>
</dbReference>
<dbReference type="InterPro" id="IPR002547">
    <property type="entry name" value="tRNA-bd_dom"/>
</dbReference>
<dbReference type="KEGG" id="lha:LHA_2085"/>
<dbReference type="EMBL" id="LN681225">
    <property type="protein sequence ID" value="CEK11109.1"/>
    <property type="molecule type" value="Genomic_DNA"/>
</dbReference>
<reference evidence="6" key="1">
    <citation type="submission" date="2014-09" db="EMBL/GenBank/DDBJ databases">
        <authorList>
            <person name="Gomez-Valero L."/>
        </authorList>
    </citation>
    <scope>NUCLEOTIDE SEQUENCE [LARGE SCALE GENOMIC DNA]</scope>
    <source>
        <strain evidence="6">ATCC35250</strain>
    </source>
</reference>
<gene>
    <name evidence="5" type="primary">csaA</name>
    <name evidence="5" type="ORF">LHA_2085</name>
</gene>
<dbReference type="SUPFAM" id="SSF50249">
    <property type="entry name" value="Nucleic acid-binding proteins"/>
    <property type="match status" value="1"/>
</dbReference>
<evidence type="ECO:0000256" key="2">
    <source>
        <dbReference type="ARBA" id="ARBA00022884"/>
    </source>
</evidence>
<dbReference type="GO" id="GO:0000049">
    <property type="term" value="F:tRNA binding"/>
    <property type="evidence" value="ECO:0007669"/>
    <property type="project" value="UniProtKB-UniRule"/>
</dbReference>